<feature type="zinc finger region" description="C3H1-type" evidence="4">
    <location>
        <begin position="72"/>
        <end position="101"/>
    </location>
</feature>
<evidence type="ECO:0000313" key="7">
    <source>
        <dbReference type="Proteomes" id="UP000775213"/>
    </source>
</evidence>
<dbReference type="PANTHER" id="PTHR11224">
    <property type="entry name" value="MAKORIN-RELATED"/>
    <property type="match status" value="1"/>
</dbReference>
<name>A0AAV7GB98_DENCH</name>
<dbReference type="GO" id="GO:0061630">
    <property type="term" value="F:ubiquitin protein ligase activity"/>
    <property type="evidence" value="ECO:0007669"/>
    <property type="project" value="InterPro"/>
</dbReference>
<keyword evidence="2 4" id="KW-0863">Zinc-finger</keyword>
<evidence type="ECO:0000256" key="2">
    <source>
        <dbReference type="ARBA" id="ARBA00022771"/>
    </source>
</evidence>
<evidence type="ECO:0000256" key="1">
    <source>
        <dbReference type="ARBA" id="ARBA00022723"/>
    </source>
</evidence>
<evidence type="ECO:0000313" key="6">
    <source>
        <dbReference type="EMBL" id="KAH0453099.1"/>
    </source>
</evidence>
<comment type="caution">
    <text evidence="6">The sequence shown here is derived from an EMBL/GenBank/DDBJ whole genome shotgun (WGS) entry which is preliminary data.</text>
</comment>
<evidence type="ECO:0000256" key="3">
    <source>
        <dbReference type="ARBA" id="ARBA00022833"/>
    </source>
</evidence>
<organism evidence="6 7">
    <name type="scientific">Dendrobium chrysotoxum</name>
    <name type="common">Orchid</name>
    <dbReference type="NCBI Taxonomy" id="161865"/>
    <lineage>
        <taxon>Eukaryota</taxon>
        <taxon>Viridiplantae</taxon>
        <taxon>Streptophyta</taxon>
        <taxon>Embryophyta</taxon>
        <taxon>Tracheophyta</taxon>
        <taxon>Spermatophyta</taxon>
        <taxon>Magnoliopsida</taxon>
        <taxon>Liliopsida</taxon>
        <taxon>Asparagales</taxon>
        <taxon>Orchidaceae</taxon>
        <taxon>Epidendroideae</taxon>
        <taxon>Malaxideae</taxon>
        <taxon>Dendrobiinae</taxon>
        <taxon>Dendrobium</taxon>
    </lineage>
</organism>
<accession>A0AAV7GB98</accession>
<feature type="domain" description="C3H1-type" evidence="5">
    <location>
        <begin position="72"/>
        <end position="101"/>
    </location>
</feature>
<keyword evidence="3 4" id="KW-0862">Zinc</keyword>
<gene>
    <name evidence="6" type="ORF">IEQ34_017423</name>
</gene>
<sequence length="114" mass="12671">MECSVCMDHVLSKLKLSEFDLPFCVSCIGMNVNNPLRADPMCRKLSYFVTPPVIWYSTSEEKQGTDDSSKAKTKTIDCNYFCSGNGNCPFGTNCFYKHACRAGQLKEVVLASGF</sequence>
<evidence type="ECO:0000259" key="5">
    <source>
        <dbReference type="PROSITE" id="PS50103"/>
    </source>
</evidence>
<dbReference type="InterPro" id="IPR000571">
    <property type="entry name" value="Znf_CCCH"/>
</dbReference>
<dbReference type="GO" id="GO:0008270">
    <property type="term" value="F:zinc ion binding"/>
    <property type="evidence" value="ECO:0007669"/>
    <property type="project" value="UniProtKB-KW"/>
</dbReference>
<reference evidence="6 7" key="1">
    <citation type="journal article" date="2021" name="Hortic Res">
        <title>Chromosome-scale assembly of the Dendrobium chrysotoxum genome enhances the understanding of orchid evolution.</title>
        <authorList>
            <person name="Zhang Y."/>
            <person name="Zhang G.Q."/>
            <person name="Zhang D."/>
            <person name="Liu X.D."/>
            <person name="Xu X.Y."/>
            <person name="Sun W.H."/>
            <person name="Yu X."/>
            <person name="Zhu X."/>
            <person name="Wang Z.W."/>
            <person name="Zhao X."/>
            <person name="Zhong W.Y."/>
            <person name="Chen H."/>
            <person name="Yin W.L."/>
            <person name="Huang T."/>
            <person name="Niu S.C."/>
            <person name="Liu Z.J."/>
        </authorList>
    </citation>
    <scope>NUCLEOTIDE SEQUENCE [LARGE SCALE GENOMIC DNA]</scope>
    <source>
        <strain evidence="6">Lindl</strain>
    </source>
</reference>
<evidence type="ECO:0000256" key="4">
    <source>
        <dbReference type="PROSITE-ProRule" id="PRU00723"/>
    </source>
</evidence>
<protein>
    <recommendedName>
        <fullName evidence="5">C3H1-type domain-containing protein</fullName>
    </recommendedName>
</protein>
<proteinExistence type="predicted"/>
<keyword evidence="1 4" id="KW-0479">Metal-binding</keyword>
<dbReference type="GO" id="GO:0000209">
    <property type="term" value="P:protein polyubiquitination"/>
    <property type="evidence" value="ECO:0007669"/>
    <property type="project" value="InterPro"/>
</dbReference>
<dbReference type="PANTHER" id="PTHR11224:SF10">
    <property type="entry name" value="IP09428P-RELATED"/>
    <property type="match status" value="1"/>
</dbReference>
<dbReference type="Proteomes" id="UP000775213">
    <property type="component" value="Unassembled WGS sequence"/>
</dbReference>
<dbReference type="PROSITE" id="PS50103">
    <property type="entry name" value="ZF_C3H1"/>
    <property type="match status" value="1"/>
</dbReference>
<dbReference type="EMBL" id="JAGFBR010000016">
    <property type="protein sequence ID" value="KAH0453099.1"/>
    <property type="molecule type" value="Genomic_DNA"/>
</dbReference>
<keyword evidence="7" id="KW-1185">Reference proteome</keyword>
<dbReference type="AlphaFoldDB" id="A0AAV7GB98"/>
<dbReference type="InterPro" id="IPR045072">
    <property type="entry name" value="MKRN-like"/>
</dbReference>